<dbReference type="Pfam" id="PF01514">
    <property type="entry name" value="YscJ_FliF"/>
    <property type="match status" value="1"/>
</dbReference>
<protein>
    <recommendedName>
        <fullName evidence="9">Flagellar M-ring protein</fullName>
    </recommendedName>
</protein>
<keyword evidence="4" id="KW-1003">Cell membrane</keyword>
<dbReference type="InterPro" id="IPR006182">
    <property type="entry name" value="FliF_N_dom"/>
</dbReference>
<dbReference type="InterPro" id="IPR013556">
    <property type="entry name" value="Flag_M-ring_C"/>
</dbReference>
<comment type="similarity">
    <text evidence="3 9">Belongs to the FliF family.</text>
</comment>
<dbReference type="PRINTS" id="PR01009">
    <property type="entry name" value="FLGMRINGFLIF"/>
</dbReference>
<dbReference type="GO" id="GO:0009431">
    <property type="term" value="C:bacterial-type flagellum basal body, MS ring"/>
    <property type="evidence" value="ECO:0007669"/>
    <property type="project" value="InterPro"/>
</dbReference>
<keyword evidence="14" id="KW-0969">Cilium</keyword>
<dbReference type="GO" id="GO:0071973">
    <property type="term" value="P:bacterial-type flagellum-dependent cell motility"/>
    <property type="evidence" value="ECO:0007669"/>
    <property type="project" value="InterPro"/>
</dbReference>
<dbReference type="RefSeq" id="WP_126364781.1">
    <property type="nucleotide sequence ID" value="NZ_CP034546.1"/>
</dbReference>
<evidence type="ECO:0000256" key="8">
    <source>
        <dbReference type="ARBA" id="ARBA00023143"/>
    </source>
</evidence>
<evidence type="ECO:0000256" key="3">
    <source>
        <dbReference type="ARBA" id="ARBA00007971"/>
    </source>
</evidence>
<feature type="domain" description="Flagellar M-ring C-terminal" evidence="13">
    <location>
        <begin position="263"/>
        <end position="417"/>
    </location>
</feature>
<evidence type="ECO:0000256" key="5">
    <source>
        <dbReference type="ARBA" id="ARBA00022692"/>
    </source>
</evidence>
<evidence type="ECO:0000256" key="11">
    <source>
        <dbReference type="SAM" id="Phobius"/>
    </source>
</evidence>
<dbReference type="GO" id="GO:0005886">
    <property type="term" value="C:plasma membrane"/>
    <property type="evidence" value="ECO:0007669"/>
    <property type="project" value="UniProtKB-SubCell"/>
</dbReference>
<dbReference type="PIRSF" id="PIRSF004862">
    <property type="entry name" value="FliF"/>
    <property type="match status" value="1"/>
</dbReference>
<dbReference type="Gene3D" id="3.30.300.30">
    <property type="match status" value="1"/>
</dbReference>
<dbReference type="PANTHER" id="PTHR30046:SF0">
    <property type="entry name" value="FLAGELLAR M-RING PROTEIN"/>
    <property type="match status" value="1"/>
</dbReference>
<keyword evidence="6 11" id="KW-1133">Transmembrane helix</keyword>
<evidence type="ECO:0000256" key="9">
    <source>
        <dbReference type="PIRNR" id="PIRNR004862"/>
    </source>
</evidence>
<evidence type="ECO:0000256" key="10">
    <source>
        <dbReference type="SAM" id="MobiDB-lite"/>
    </source>
</evidence>
<keyword evidence="14" id="KW-0966">Cell projection</keyword>
<evidence type="ECO:0000256" key="4">
    <source>
        <dbReference type="ARBA" id="ARBA00022475"/>
    </source>
</evidence>
<feature type="domain" description="Flagellar M-ring N-terminal" evidence="12">
    <location>
        <begin position="56"/>
        <end position="231"/>
    </location>
</feature>
<dbReference type="GO" id="GO:0003774">
    <property type="term" value="F:cytoskeletal motor activity"/>
    <property type="evidence" value="ECO:0007669"/>
    <property type="project" value="InterPro"/>
</dbReference>
<evidence type="ECO:0000259" key="12">
    <source>
        <dbReference type="Pfam" id="PF01514"/>
    </source>
</evidence>
<dbReference type="PANTHER" id="PTHR30046">
    <property type="entry name" value="FLAGELLAR M-RING PROTEIN"/>
    <property type="match status" value="1"/>
</dbReference>
<gene>
    <name evidence="14" type="primary">fliF</name>
    <name evidence="14" type="ORF">D5R55_19120</name>
</gene>
<evidence type="ECO:0000313" key="14">
    <source>
        <dbReference type="EMBL" id="AZQ53100.1"/>
    </source>
</evidence>
<dbReference type="EMBL" id="CP034546">
    <property type="protein sequence ID" value="AZQ53100.1"/>
    <property type="molecule type" value="Genomic_DNA"/>
</dbReference>
<comment type="subcellular location">
    <subcellularLocation>
        <location evidence="1 9">Bacterial flagellum basal body</location>
    </subcellularLocation>
    <subcellularLocation>
        <location evidence="2">Cell membrane</location>
        <topology evidence="2">Multi-pass membrane protein</topology>
    </subcellularLocation>
</comment>
<evidence type="ECO:0000256" key="2">
    <source>
        <dbReference type="ARBA" id="ARBA00004651"/>
    </source>
</evidence>
<dbReference type="AlphaFoldDB" id="A0A3Q9FAS5"/>
<keyword evidence="8 9" id="KW-0975">Bacterial flagellum</keyword>
<dbReference type="InterPro" id="IPR000067">
    <property type="entry name" value="FlgMring_FliF"/>
</dbReference>
<organism evidence="14 15">
    <name type="scientific">Burkholderia cenocepacia</name>
    <dbReference type="NCBI Taxonomy" id="95486"/>
    <lineage>
        <taxon>Bacteria</taxon>
        <taxon>Pseudomonadati</taxon>
        <taxon>Pseudomonadota</taxon>
        <taxon>Betaproteobacteria</taxon>
        <taxon>Burkholderiales</taxon>
        <taxon>Burkholderiaceae</taxon>
        <taxon>Burkholderia</taxon>
        <taxon>Burkholderia cepacia complex</taxon>
    </lineage>
</organism>
<feature type="region of interest" description="Disordered" evidence="10">
    <location>
        <begin position="315"/>
        <end position="344"/>
    </location>
</feature>
<name>A0A3Q9FAS5_9BURK</name>
<keyword evidence="14" id="KW-0282">Flagellum</keyword>
<dbReference type="Proteomes" id="UP000277191">
    <property type="component" value="Chromosome 2"/>
</dbReference>
<dbReference type="InterPro" id="IPR043427">
    <property type="entry name" value="YscJ/FliF"/>
</dbReference>
<keyword evidence="5 11" id="KW-0812">Transmembrane</keyword>
<reference evidence="14 15" key="1">
    <citation type="submission" date="2018-12" db="EMBL/GenBank/DDBJ databases">
        <title>Cadmium resistance mechanism in endophytic bacteria Burkholderia cenocepacia YG-3.</title>
        <authorList>
            <person name="Zhang X."/>
            <person name="Wang X."/>
            <person name="Zhu Y."/>
        </authorList>
    </citation>
    <scope>NUCLEOTIDE SEQUENCE [LARGE SCALE GENOMIC DNA]</scope>
    <source>
        <strain evidence="14 15">YG-3</strain>
    </source>
</reference>
<feature type="transmembrane region" description="Helical" evidence="11">
    <location>
        <begin position="34"/>
        <end position="52"/>
    </location>
</feature>
<dbReference type="InterPro" id="IPR045851">
    <property type="entry name" value="AMP-bd_C_sf"/>
</dbReference>
<accession>A0A3Q9FAS5</accession>
<feature type="transmembrane region" description="Helical" evidence="11">
    <location>
        <begin position="435"/>
        <end position="456"/>
    </location>
</feature>
<evidence type="ECO:0000313" key="15">
    <source>
        <dbReference type="Proteomes" id="UP000277191"/>
    </source>
</evidence>
<keyword evidence="7 11" id="KW-0472">Membrane</keyword>
<evidence type="ECO:0000259" key="13">
    <source>
        <dbReference type="Pfam" id="PF08345"/>
    </source>
</evidence>
<comment type="function">
    <text evidence="9">The M ring may be actively involved in energy transduction.</text>
</comment>
<sequence>MRTANVLAQVKAQIARFAPPGHFRLPSPAALSKLVPIVILAISLAALTMMLMHRQDSRYKPLFGSQETVVAADMMAALDAEGIPYRIHPDSGQVLVPEQKLGAARMMLAAKGVVAKLPEGLEQVDKSDPLGVSQFVQDVRFRRGLEGELTQSVMALEPVSSARVHLSIAKSASFILADGDKSSASVVLTLKPNRKLSKEQIAAIVALVAGSVANLDPARVTVIDQAGNHLSAQIDPVLGNSTLDSELGAQMREQVLRNIRELLTPVLGDGNFRASVAVELDHDRVEETREQYGEAPKVTQEAIRDEKDIGQAALGVPGSLSNRPAPPSTASMPEAPHSAKNAQTRQYAYDRNVVQIKRSPVRVKRVNVAVVLNNAAAPGGGKAWAPAQLAQVDTILRNGLGIDADRADALTVSSLDFRGTPVSVSRPWWKQPDNIVTIGTWGAWALGALLGFVFIFRPLLKVLRMWANGGRDPQSQGAHAVSGGPETPALAAAADADTQPLLLADANLPPIGSGADVLIAHLKHLAAQDPERVAEVIKPWIRDDEHTN</sequence>
<evidence type="ECO:0000256" key="6">
    <source>
        <dbReference type="ARBA" id="ARBA00022989"/>
    </source>
</evidence>
<dbReference type="Pfam" id="PF08345">
    <property type="entry name" value="YscJ_FliF_C"/>
    <property type="match status" value="1"/>
</dbReference>
<dbReference type="NCBIfam" id="TIGR00206">
    <property type="entry name" value="fliF"/>
    <property type="match status" value="1"/>
</dbReference>
<evidence type="ECO:0000256" key="1">
    <source>
        <dbReference type="ARBA" id="ARBA00004117"/>
    </source>
</evidence>
<proteinExistence type="inferred from homology"/>
<evidence type="ECO:0000256" key="7">
    <source>
        <dbReference type="ARBA" id="ARBA00023136"/>
    </source>
</evidence>